<dbReference type="Pfam" id="PF00440">
    <property type="entry name" value="TetR_N"/>
    <property type="match status" value="1"/>
</dbReference>
<dbReference type="AlphaFoldDB" id="A0A5B7WWJ0"/>
<dbReference type="InterPro" id="IPR001647">
    <property type="entry name" value="HTH_TetR"/>
</dbReference>
<dbReference type="GO" id="GO:0003677">
    <property type="term" value="F:DNA binding"/>
    <property type="evidence" value="ECO:0007669"/>
    <property type="project" value="UniProtKB-UniRule"/>
</dbReference>
<accession>A0A5B7WWJ0</accession>
<dbReference type="EMBL" id="CP034412">
    <property type="protein sequence ID" value="QCY48421.1"/>
    <property type="molecule type" value="Genomic_DNA"/>
</dbReference>
<reference evidence="4 5" key="1">
    <citation type="submission" date="2018-12" db="EMBL/GenBank/DDBJ databases">
        <title>Complete Genome Sequence of Glutamicibacter creatinolyticus strain LGCM259,isolated from an abscess of a 12-year-old mare in Italy.</title>
        <authorList>
            <person name="Santos R.G."/>
            <person name="Silva A.L."/>
            <person name="Seyffert N."/>
            <person name="Castro T.L.P."/>
            <person name="Attili A.R."/>
            <person name="Rifici C."/>
            <person name="Mazzullo G."/>
            <person name="Brenig B."/>
            <person name="Venanzi F."/>
            <person name="Azevedo V."/>
        </authorList>
    </citation>
    <scope>NUCLEOTIDE SEQUENCE [LARGE SCALE GENOMIC DNA]</scope>
    <source>
        <strain evidence="4 5">LGCM 259</strain>
    </source>
</reference>
<evidence type="ECO:0000313" key="5">
    <source>
        <dbReference type="Proteomes" id="UP000307000"/>
    </source>
</evidence>
<dbReference type="Gene3D" id="1.10.357.10">
    <property type="entry name" value="Tetracycline Repressor, domain 2"/>
    <property type="match status" value="1"/>
</dbReference>
<evidence type="ECO:0000256" key="2">
    <source>
        <dbReference type="PROSITE-ProRule" id="PRU00335"/>
    </source>
</evidence>
<sequence length="184" mass="19953">MARPPLAKAKILDAYVALLCDEGERAATMDATAARAEVSKGGLLYHFASKEALAQAVIGACEELAAQDCELMSRAPEGISVYFVRTSAELGTEFDRYLLAVERLAQAGVDAAAQSLQRISQDWYELILGEVGDPTVAQAIMLIGEGIYAHAGRPAWWHDSDFDARLAQLLELVPKLKKLGDFNQ</sequence>
<dbReference type="KEGG" id="gcr:GcLGCM259_2714"/>
<keyword evidence="1 2" id="KW-0238">DNA-binding</keyword>
<dbReference type="PRINTS" id="PR00455">
    <property type="entry name" value="HTHTETR"/>
</dbReference>
<dbReference type="Proteomes" id="UP000307000">
    <property type="component" value="Chromosome"/>
</dbReference>
<evidence type="ECO:0000259" key="3">
    <source>
        <dbReference type="PROSITE" id="PS50977"/>
    </source>
</evidence>
<dbReference type="RefSeq" id="WP_138176098.1">
    <property type="nucleotide sequence ID" value="NZ_BAAAGL010000026.1"/>
</dbReference>
<feature type="DNA-binding region" description="H-T-H motif" evidence="2">
    <location>
        <begin position="28"/>
        <end position="47"/>
    </location>
</feature>
<organism evidence="4 5">
    <name type="scientific">Glutamicibacter creatinolyticus</name>
    <dbReference type="NCBI Taxonomy" id="162496"/>
    <lineage>
        <taxon>Bacteria</taxon>
        <taxon>Bacillati</taxon>
        <taxon>Actinomycetota</taxon>
        <taxon>Actinomycetes</taxon>
        <taxon>Micrococcales</taxon>
        <taxon>Micrococcaceae</taxon>
        <taxon>Glutamicibacter</taxon>
    </lineage>
</organism>
<evidence type="ECO:0000313" key="4">
    <source>
        <dbReference type="EMBL" id="QCY48421.1"/>
    </source>
</evidence>
<feature type="domain" description="HTH tetR-type" evidence="3">
    <location>
        <begin position="5"/>
        <end position="65"/>
    </location>
</feature>
<dbReference type="InterPro" id="IPR009057">
    <property type="entry name" value="Homeodomain-like_sf"/>
</dbReference>
<evidence type="ECO:0000256" key="1">
    <source>
        <dbReference type="ARBA" id="ARBA00023125"/>
    </source>
</evidence>
<proteinExistence type="predicted"/>
<dbReference type="PROSITE" id="PS50977">
    <property type="entry name" value="HTH_TETR_2"/>
    <property type="match status" value="1"/>
</dbReference>
<name>A0A5B7WWJ0_9MICC</name>
<gene>
    <name evidence="4" type="ORF">GcLGCM259_2714</name>
</gene>
<dbReference type="SUPFAM" id="SSF46689">
    <property type="entry name" value="Homeodomain-like"/>
    <property type="match status" value="1"/>
</dbReference>
<keyword evidence="5" id="KW-1185">Reference proteome</keyword>
<protein>
    <submittedName>
        <fullName evidence="4">S9 family peptidase</fullName>
    </submittedName>
</protein>